<organism evidence="13 14">
    <name type="scientific">Geodia barretti</name>
    <name type="common">Barrett's horny sponge</name>
    <dbReference type="NCBI Taxonomy" id="519541"/>
    <lineage>
        <taxon>Eukaryota</taxon>
        <taxon>Metazoa</taxon>
        <taxon>Porifera</taxon>
        <taxon>Demospongiae</taxon>
        <taxon>Heteroscleromorpha</taxon>
        <taxon>Tetractinellida</taxon>
        <taxon>Astrophorina</taxon>
        <taxon>Geodiidae</taxon>
        <taxon>Geodia</taxon>
    </lineage>
</organism>
<dbReference type="InterPro" id="IPR000756">
    <property type="entry name" value="Diacylglycerol_kin_accessory"/>
</dbReference>
<dbReference type="Gene3D" id="3.40.50.10330">
    <property type="entry name" value="Probable inorganic polyphosphate/atp-NAD kinase, domain 1"/>
    <property type="match status" value="1"/>
</dbReference>
<dbReference type="PANTHER" id="PTHR11255:SF109">
    <property type="entry name" value="DIACYLGLYCEROL KINASE ETA"/>
    <property type="match status" value="1"/>
</dbReference>
<evidence type="ECO:0000256" key="8">
    <source>
        <dbReference type="ARBA" id="ARBA00022840"/>
    </source>
</evidence>
<feature type="region of interest" description="Disordered" evidence="10">
    <location>
        <begin position="375"/>
        <end position="403"/>
    </location>
</feature>
<feature type="region of interest" description="Disordered" evidence="10">
    <location>
        <begin position="421"/>
        <end position="457"/>
    </location>
</feature>
<dbReference type="InterPro" id="IPR013761">
    <property type="entry name" value="SAM/pointed_sf"/>
</dbReference>
<feature type="region of interest" description="Disordered" evidence="10">
    <location>
        <begin position="183"/>
        <end position="204"/>
    </location>
</feature>
<evidence type="ECO:0000256" key="7">
    <source>
        <dbReference type="ARBA" id="ARBA00022777"/>
    </source>
</evidence>
<evidence type="ECO:0000256" key="10">
    <source>
        <dbReference type="SAM" id="MobiDB-lite"/>
    </source>
</evidence>
<dbReference type="InterPro" id="IPR037607">
    <property type="entry name" value="DGK"/>
</dbReference>
<dbReference type="GO" id="GO:0005737">
    <property type="term" value="C:cytoplasm"/>
    <property type="evidence" value="ECO:0007669"/>
    <property type="project" value="UniProtKB-SubCell"/>
</dbReference>
<comment type="caution">
    <text evidence="13">The sequence shown here is derived from an EMBL/GenBank/DDBJ whole genome shotgun (WGS) entry which is preliminary data.</text>
</comment>
<evidence type="ECO:0000256" key="3">
    <source>
        <dbReference type="ARBA" id="ARBA00009280"/>
    </source>
</evidence>
<feature type="region of interest" description="Disordered" evidence="10">
    <location>
        <begin position="288"/>
        <end position="332"/>
    </location>
</feature>
<dbReference type="SMART" id="SM00045">
    <property type="entry name" value="DAGKa"/>
    <property type="match status" value="1"/>
</dbReference>
<keyword evidence="5 9" id="KW-0808">Transferase</keyword>
<dbReference type="GO" id="GO:0004143">
    <property type="term" value="F:ATP-dependent diacylglycerol kinase activity"/>
    <property type="evidence" value="ECO:0007669"/>
    <property type="project" value="UniProtKB-EC"/>
</dbReference>
<keyword evidence="7 9" id="KW-0418">Kinase</keyword>
<dbReference type="PROSITE" id="PS50105">
    <property type="entry name" value="SAM_DOMAIN"/>
    <property type="match status" value="1"/>
</dbReference>
<comment type="catalytic activity">
    <reaction evidence="9">
        <text>a 1,2-diacyl-sn-glycerol + ATP = a 1,2-diacyl-sn-glycero-3-phosphate + ADP + H(+)</text>
        <dbReference type="Rhea" id="RHEA:10272"/>
        <dbReference type="ChEBI" id="CHEBI:15378"/>
        <dbReference type="ChEBI" id="CHEBI:17815"/>
        <dbReference type="ChEBI" id="CHEBI:30616"/>
        <dbReference type="ChEBI" id="CHEBI:58608"/>
        <dbReference type="ChEBI" id="CHEBI:456216"/>
        <dbReference type="EC" id="2.7.1.107"/>
    </reaction>
</comment>
<feature type="compositionally biased region" description="Pro residues" evidence="10">
    <location>
        <begin position="134"/>
        <end position="154"/>
    </location>
</feature>
<comment type="similarity">
    <text evidence="3 9">Belongs to the eukaryotic diacylglycerol kinase family.</text>
</comment>
<dbReference type="Pfam" id="PF00536">
    <property type="entry name" value="SAM_1"/>
    <property type="match status" value="1"/>
</dbReference>
<feature type="compositionally biased region" description="Low complexity" evidence="10">
    <location>
        <begin position="192"/>
        <end position="204"/>
    </location>
</feature>
<dbReference type="Proteomes" id="UP001174909">
    <property type="component" value="Unassembled WGS sequence"/>
</dbReference>
<feature type="compositionally biased region" description="Basic and acidic residues" evidence="10">
    <location>
        <begin position="436"/>
        <end position="456"/>
    </location>
</feature>
<evidence type="ECO:0000259" key="12">
    <source>
        <dbReference type="PROSITE" id="PS50146"/>
    </source>
</evidence>
<dbReference type="GO" id="GO:0005886">
    <property type="term" value="C:plasma membrane"/>
    <property type="evidence" value="ECO:0007669"/>
    <property type="project" value="TreeGrafter"/>
</dbReference>
<evidence type="ECO:0000256" key="9">
    <source>
        <dbReference type="RuleBase" id="RU361128"/>
    </source>
</evidence>
<feature type="domain" description="SAM" evidence="11">
    <location>
        <begin position="866"/>
        <end position="929"/>
    </location>
</feature>
<keyword evidence="4" id="KW-0963">Cytoplasm</keyword>
<dbReference type="SUPFAM" id="SSF47769">
    <property type="entry name" value="SAM/Pointed domain"/>
    <property type="match status" value="1"/>
</dbReference>
<feature type="compositionally biased region" description="Basic and acidic residues" evidence="10">
    <location>
        <begin position="295"/>
        <end position="324"/>
    </location>
</feature>
<feature type="region of interest" description="Disordered" evidence="10">
    <location>
        <begin position="130"/>
        <end position="158"/>
    </location>
</feature>
<comment type="subcellular location">
    <subcellularLocation>
        <location evidence="2">Cytoplasm</location>
    </subcellularLocation>
</comment>
<keyword evidence="6 9" id="KW-0547">Nucleotide-binding</keyword>
<evidence type="ECO:0000256" key="2">
    <source>
        <dbReference type="ARBA" id="ARBA00004496"/>
    </source>
</evidence>
<gene>
    <name evidence="13" type="ORF">GBAR_LOCUS10581</name>
</gene>
<feature type="region of interest" description="Disordered" evidence="10">
    <location>
        <begin position="811"/>
        <end position="839"/>
    </location>
</feature>
<dbReference type="PROSITE" id="PS50146">
    <property type="entry name" value="DAGK"/>
    <property type="match status" value="1"/>
</dbReference>
<dbReference type="EMBL" id="CASHTH010001626">
    <property type="protein sequence ID" value="CAI8017435.1"/>
    <property type="molecule type" value="Genomic_DNA"/>
</dbReference>
<dbReference type="Gene3D" id="2.60.200.40">
    <property type="match status" value="1"/>
</dbReference>
<dbReference type="InterPro" id="IPR017438">
    <property type="entry name" value="ATP-NAD_kinase_N"/>
</dbReference>
<dbReference type="AlphaFoldDB" id="A0AA35RTI6"/>
<dbReference type="PANTHER" id="PTHR11255">
    <property type="entry name" value="DIACYLGLYCEROL KINASE"/>
    <property type="match status" value="1"/>
</dbReference>
<evidence type="ECO:0000256" key="6">
    <source>
        <dbReference type="ARBA" id="ARBA00022741"/>
    </source>
</evidence>
<dbReference type="Pfam" id="PF00609">
    <property type="entry name" value="DAGK_acc"/>
    <property type="match status" value="1"/>
</dbReference>
<evidence type="ECO:0000313" key="13">
    <source>
        <dbReference type="EMBL" id="CAI8017435.1"/>
    </source>
</evidence>
<evidence type="ECO:0000313" key="14">
    <source>
        <dbReference type="Proteomes" id="UP001174909"/>
    </source>
</evidence>
<evidence type="ECO:0000256" key="1">
    <source>
        <dbReference type="ARBA" id="ARBA00002064"/>
    </source>
</evidence>
<sequence length="947" mass="105270">MTVWDRCVYVCRLQLFQRFEKFRIIVFGGDGSVGWVLSAVDRFNLHSKTMLGVVPLGTGNDMARVMGWGATFNDEEKLPLILREMEFSSFHLLDRWSIQYSRGDVDMSPIAEASSPIPPKAYRSPLLLPRTLEEPPPLPGPHPSSAPDNDPPYSPVNIGEVFEADSIDRTGLEVCQLSDPAQLCELPSPADSSPETDGTITTTTSGSVGSFDLIVSDLTQILCSRDEATVISSAQRVSQVVGHFVTSVLEDRRRKLTTGEYRDDPLVQQCTVLQQKLKGLQHTLEDEANAATEQQQRERQQRAVREGSSESEQKQKDGRSDNKTTGKLFVPRDALMARANSLKKAVRSILDMTEREIETQAEVTAEVQTLMCPVHEEPGSHTSPNLSPYSSHSSIDSERRESFEMGPQSLDYFEQRSSIDSGASDSFGGARGSVDSGRRSLDLGLKDRTESGEPRHGRLSVTSLVSVVEPAPVLRETREVACMNNYFGIGLDAQIAYQFHNTREKNQIKSRTKNKMLYGILGGKEFFSNSQKYLERKMTLECDGTPVSLPTRLQGLVFLNIPSYMAGTNFWGTDREKRGFSAPSYDDKLVEVVGVTGITQVTTAKVLGIQNQRIAQCRYAKIIMHGPDKLPMQVDGEAWLQGPGIIVVSHKNKARIIFKNKIFSQTLESWKQKNPGQPVSPQRPVGILDYLTEEEIERYRSAAHATRALMELVRLEGAAGNCEVSRDLVPLLSSTTSTMDRVFPDDQISETADLEHLEDFKREMGALVEETLYTLDKKKISSTRARKMREYVELLKSCVDAISSSELSATGNNYRRASEPTGLRGHTTQQTSPSTAHRGRAACMHTDPTLNADWYINKIGKEVSEWGCDEVCSWLGLLGLSDYDSVIHSNGITGPALLDLQTKDILELGFTKVGHMTKLRSGIQTLNPTLNSRQGATKRARQFRETR</sequence>
<dbReference type="EC" id="2.7.1.107" evidence="9"/>
<keyword evidence="8 9" id="KW-0067">ATP-binding</keyword>
<feature type="domain" description="DAGKc" evidence="12">
    <location>
        <begin position="13"/>
        <end position="101"/>
    </location>
</feature>
<dbReference type="GO" id="GO:0007200">
    <property type="term" value="P:phospholipase C-activating G protein-coupled receptor signaling pathway"/>
    <property type="evidence" value="ECO:0007669"/>
    <property type="project" value="InterPro"/>
</dbReference>
<accession>A0AA35RTI6</accession>
<dbReference type="FunFam" id="2.60.200.40:FF:000012">
    <property type="entry name" value="Diacylglycerol kinase"/>
    <property type="match status" value="1"/>
</dbReference>
<reference evidence="13" key="1">
    <citation type="submission" date="2023-03" db="EMBL/GenBank/DDBJ databases">
        <authorList>
            <person name="Steffen K."/>
            <person name="Cardenas P."/>
        </authorList>
    </citation>
    <scope>NUCLEOTIDE SEQUENCE</scope>
</reference>
<dbReference type="SMART" id="SM00046">
    <property type="entry name" value="DAGKc"/>
    <property type="match status" value="1"/>
</dbReference>
<evidence type="ECO:0000256" key="5">
    <source>
        <dbReference type="ARBA" id="ARBA00022679"/>
    </source>
</evidence>
<feature type="compositionally biased region" description="Low complexity" evidence="10">
    <location>
        <begin position="383"/>
        <end position="394"/>
    </location>
</feature>
<name>A0AA35RTI6_GEOBA</name>
<keyword evidence="14" id="KW-1185">Reference proteome</keyword>
<protein>
    <recommendedName>
        <fullName evidence="9">Diacylglycerol kinase</fullName>
        <shortName evidence="9">DAG kinase</shortName>
        <ecNumber evidence="9">2.7.1.107</ecNumber>
    </recommendedName>
</protein>
<dbReference type="Pfam" id="PF00781">
    <property type="entry name" value="DAGK_cat"/>
    <property type="match status" value="1"/>
</dbReference>
<comment type="function">
    <text evidence="1">Phosphorylates diacylglycerol (DAG) to generate phosphatidic acid (PA).</text>
</comment>
<dbReference type="InterPro" id="IPR001660">
    <property type="entry name" value="SAM"/>
</dbReference>
<evidence type="ECO:0000259" key="11">
    <source>
        <dbReference type="PROSITE" id="PS50105"/>
    </source>
</evidence>
<evidence type="ECO:0000256" key="4">
    <source>
        <dbReference type="ARBA" id="ARBA00022490"/>
    </source>
</evidence>
<dbReference type="SUPFAM" id="SSF111331">
    <property type="entry name" value="NAD kinase/diacylglycerol kinase-like"/>
    <property type="match status" value="1"/>
</dbReference>
<dbReference type="GO" id="GO:0005524">
    <property type="term" value="F:ATP binding"/>
    <property type="evidence" value="ECO:0007669"/>
    <property type="project" value="UniProtKB-KW"/>
</dbReference>
<feature type="compositionally biased region" description="Polar residues" evidence="10">
    <location>
        <begin position="826"/>
        <end position="835"/>
    </location>
</feature>
<dbReference type="Gene3D" id="1.10.150.50">
    <property type="entry name" value="Transcription Factor, Ets-1"/>
    <property type="match status" value="1"/>
</dbReference>
<dbReference type="InterPro" id="IPR001206">
    <property type="entry name" value="Diacylglycerol_kinase_cat_dom"/>
</dbReference>
<feature type="region of interest" description="Disordered" evidence="10">
    <location>
        <begin position="927"/>
        <end position="947"/>
    </location>
</feature>
<proteinExistence type="inferred from homology"/>
<dbReference type="InterPro" id="IPR016064">
    <property type="entry name" value="NAD/diacylglycerol_kinase_sf"/>
</dbReference>
<dbReference type="SMART" id="SM00454">
    <property type="entry name" value="SAM"/>
    <property type="match status" value="1"/>
</dbReference>